<dbReference type="SUPFAM" id="SSF50978">
    <property type="entry name" value="WD40 repeat-like"/>
    <property type="match status" value="2"/>
</dbReference>
<dbReference type="InterPro" id="IPR007111">
    <property type="entry name" value="NACHT_NTPase"/>
</dbReference>
<dbReference type="InterPro" id="IPR036322">
    <property type="entry name" value="WD40_repeat_dom_sf"/>
</dbReference>
<dbReference type="PRINTS" id="PR00320">
    <property type="entry name" value="GPROTEINBRPT"/>
</dbReference>
<feature type="repeat" description="WD" evidence="3">
    <location>
        <begin position="1090"/>
        <end position="1125"/>
    </location>
</feature>
<feature type="compositionally biased region" description="Low complexity" evidence="4">
    <location>
        <begin position="57"/>
        <end position="72"/>
    </location>
</feature>
<dbReference type="Proteomes" id="UP000663843">
    <property type="component" value="Unassembled WGS sequence"/>
</dbReference>
<protein>
    <recommendedName>
        <fullName evidence="5">NACHT domain-containing protein</fullName>
    </recommendedName>
</protein>
<evidence type="ECO:0000313" key="7">
    <source>
        <dbReference type="Proteomes" id="UP000663843"/>
    </source>
</evidence>
<feature type="region of interest" description="Disordered" evidence="4">
    <location>
        <begin position="1"/>
        <end position="104"/>
    </location>
</feature>
<gene>
    <name evidence="6" type="ORF">RDB_LOCUS138352</name>
</gene>
<feature type="repeat" description="WD" evidence="3">
    <location>
        <begin position="919"/>
        <end position="960"/>
    </location>
</feature>
<dbReference type="SUPFAM" id="SSF52540">
    <property type="entry name" value="P-loop containing nucleoside triphosphate hydrolases"/>
    <property type="match status" value="1"/>
</dbReference>
<dbReference type="Pfam" id="PF00400">
    <property type="entry name" value="WD40"/>
    <property type="match status" value="6"/>
</dbReference>
<dbReference type="PANTHER" id="PTHR19848:SF8">
    <property type="entry name" value="F-BOX AND WD REPEAT DOMAIN CONTAINING 7"/>
    <property type="match status" value="1"/>
</dbReference>
<evidence type="ECO:0000256" key="1">
    <source>
        <dbReference type="ARBA" id="ARBA00022574"/>
    </source>
</evidence>
<feature type="repeat" description="WD" evidence="3">
    <location>
        <begin position="1004"/>
        <end position="1045"/>
    </location>
</feature>
<organism evidence="6 7">
    <name type="scientific">Rhizoctonia solani</name>
    <dbReference type="NCBI Taxonomy" id="456999"/>
    <lineage>
        <taxon>Eukaryota</taxon>
        <taxon>Fungi</taxon>
        <taxon>Dikarya</taxon>
        <taxon>Basidiomycota</taxon>
        <taxon>Agaricomycotina</taxon>
        <taxon>Agaricomycetes</taxon>
        <taxon>Cantharellales</taxon>
        <taxon>Ceratobasidiaceae</taxon>
        <taxon>Rhizoctonia</taxon>
    </lineage>
</organism>
<evidence type="ECO:0000256" key="4">
    <source>
        <dbReference type="SAM" id="MobiDB-lite"/>
    </source>
</evidence>
<proteinExistence type="predicted"/>
<dbReference type="CDD" id="cd00200">
    <property type="entry name" value="WD40"/>
    <property type="match status" value="1"/>
</dbReference>
<name>A0A8H3CYG6_9AGAM</name>
<dbReference type="InterPro" id="IPR027417">
    <property type="entry name" value="P-loop_NTPase"/>
</dbReference>
<feature type="compositionally biased region" description="Low complexity" evidence="4">
    <location>
        <begin position="34"/>
        <end position="47"/>
    </location>
</feature>
<feature type="repeat" description="WD" evidence="3">
    <location>
        <begin position="876"/>
        <end position="917"/>
    </location>
</feature>
<accession>A0A8H3CYG6</accession>
<evidence type="ECO:0000256" key="3">
    <source>
        <dbReference type="PROSITE-ProRule" id="PRU00221"/>
    </source>
</evidence>
<feature type="repeat" description="WD" evidence="3">
    <location>
        <begin position="1047"/>
        <end position="1088"/>
    </location>
</feature>
<reference evidence="6" key="1">
    <citation type="submission" date="2021-01" db="EMBL/GenBank/DDBJ databases">
        <authorList>
            <person name="Kaushik A."/>
        </authorList>
    </citation>
    <scope>NUCLEOTIDE SEQUENCE</scope>
    <source>
        <strain evidence="6">AG2-2IIIB</strain>
    </source>
</reference>
<dbReference type="InterPro" id="IPR020472">
    <property type="entry name" value="WD40_PAC1"/>
</dbReference>
<evidence type="ECO:0000259" key="5">
    <source>
        <dbReference type="PROSITE" id="PS50837"/>
    </source>
</evidence>
<dbReference type="Pfam" id="PF24883">
    <property type="entry name" value="NPHP3_N"/>
    <property type="match status" value="1"/>
</dbReference>
<dbReference type="InterPro" id="IPR015943">
    <property type="entry name" value="WD40/YVTN_repeat-like_dom_sf"/>
</dbReference>
<sequence length="1501" mass="165690">MSTPPSSSKRKRRGRPNIGDFLHPGEWGHKRSRSGSPSASGASTPGTDYSNSPAHCMSPSPMGSPGLSLSSSYALLPPTDNTAHQTPLATTSIPSSTRNSPGSAWTGLEQALRALRITTKIIPSLSLAVDALTSCLPMFEAAAKSHRDYNALATGLKGMVDQLIRHLNGTASEAIIDTITGIAEAIRKEIESITMHQSHGLPRRLLGTSTAEDDLIRKYRRIEQLFRQLQGEASMSTWNTVDELRVEQQLKDLHPSNLAKFDSKLSTEVSRRGCTKDTRTTLLEESMSWSEDPGMAKVYWMNGMAGTGKTTIAYTLCEKLEARKQLAASFFCTRASPECREATQIIPTIAYQLARRFLPFRYSLCQQLKKDPDISNSQLSNQFNLLLKRPLLAAKDKLSENLVVVVDALDECSDPHIVELFLDLLFRSVLELPIKFFVTSRPEPAIRNKMMPESERSRSILYLHEIELSLVQADIELYLREELASIAPADEDITELAEHAGSLFIYAATAMRYIRPVGAIVNSKARLKTILAVSAESQNKLSAIDALYTTILTAAICHQELEPEEQSRRRLVLWTAVCACEPVRIQTLSTLSGLGDKDDTMVALQPLRSVLHVSEHSGLVTTLHASFPDFMFSQARSGAFHCDKVVHSQAISTQCFNIMRDQLRFNICGIQSSFIPNDKIPNFEERITTNISEELFYACRFWMDHLSEAELVDTSVLLANEFLSERLLFWMEVMSLKNCLLAGIIALTKLNTWLTQAHLDRSDLLEFASDAQAFVANYASCPASAYTPHIYLSALPLSPPSSSVRSQYLPQFKGLIKISGKIFDRMQKTAHGTWASTTSIRSAAFLPDGNRIAIGNEGGKISLHNAYDGKCIVQPFKAHKKLVSSIGVSSDGMQIVSGSHDMSHSVWNTLDGSLIAGPFKGHTNRVTSVAFSPDAAHIASGSDDCTVGIWSADSAVTPMRSFTGHKKDVYSVAFSPDGSHVVSGSADHTVRLWELSSGATILIFNQHTASVSSVQFSPDGTNIISGSHDRTIRIWNTSDGSLARQPLKGHSKRITTIAVSRDGDRIVSGSVDCSVCIWNTRSGELTNGPFKGHVKPVRSVGFSSDGSRIMSASDDKTVRMWDAQSHISQSENDSKKENAVYEICASRSQTSVAFYGGVESTRFHILDLRTIRYSTISTNEKIGRLQFPLDPSRIHSLHTSGTMCTWDTQTSELLDGPYLFTSFERWHSAECSSDGTRVVTCYASEFELWDVKSNGRIAIFNFYVDGIFFSQDGSRFATSGHSSSNVWDGNSGAHVAGPFSAGALDLSPDGTYLCCWSRDNGLQLMHVNTGERTNMPQRDYPRSTMFTPDGLYVATGSSWSSRRFVIDLWNICSQTLTSIDLSYATNGSYTQTLGFSSDGWLLLAIRHNGEEGGYHIWRIHTDYPPFRKSSDGWVLDGQKQPLIWVPTEIRESFPGCNGVIVSDRDGLLQFVDYGDMLLGDDWSQCYNPDFRYTSNLAMTRA</sequence>
<dbReference type="PROSITE" id="PS50837">
    <property type="entry name" value="NACHT"/>
    <property type="match status" value="1"/>
</dbReference>
<dbReference type="PROSITE" id="PS50082">
    <property type="entry name" value="WD_REPEATS_2"/>
    <property type="match status" value="6"/>
</dbReference>
<dbReference type="Gene3D" id="3.40.50.300">
    <property type="entry name" value="P-loop containing nucleotide triphosphate hydrolases"/>
    <property type="match status" value="1"/>
</dbReference>
<comment type="caution">
    <text evidence="6">The sequence shown here is derived from an EMBL/GenBank/DDBJ whole genome shotgun (WGS) entry which is preliminary data.</text>
</comment>
<keyword evidence="1 3" id="KW-0853">WD repeat</keyword>
<keyword evidence="2" id="KW-0677">Repeat</keyword>
<feature type="compositionally biased region" description="Polar residues" evidence="4">
    <location>
        <begin position="79"/>
        <end position="103"/>
    </location>
</feature>
<dbReference type="InterPro" id="IPR019775">
    <property type="entry name" value="WD40_repeat_CS"/>
</dbReference>
<evidence type="ECO:0000256" key="2">
    <source>
        <dbReference type="ARBA" id="ARBA00022737"/>
    </source>
</evidence>
<dbReference type="SUPFAM" id="SSF50993">
    <property type="entry name" value="Peptidase/esterase 'gauge' domain"/>
    <property type="match status" value="1"/>
</dbReference>
<dbReference type="InterPro" id="IPR056884">
    <property type="entry name" value="NPHP3-like_N"/>
</dbReference>
<dbReference type="PANTHER" id="PTHR19848">
    <property type="entry name" value="WD40 REPEAT PROTEIN"/>
    <property type="match status" value="1"/>
</dbReference>
<dbReference type="Gene3D" id="2.130.10.10">
    <property type="entry name" value="YVTN repeat-like/Quinoprotein amine dehydrogenase"/>
    <property type="match status" value="3"/>
</dbReference>
<dbReference type="InterPro" id="IPR001680">
    <property type="entry name" value="WD40_rpt"/>
</dbReference>
<dbReference type="PROSITE" id="PS00678">
    <property type="entry name" value="WD_REPEATS_1"/>
    <property type="match status" value="4"/>
</dbReference>
<dbReference type="SMART" id="SM00320">
    <property type="entry name" value="WD40"/>
    <property type="match status" value="8"/>
</dbReference>
<dbReference type="EMBL" id="CAJMWT010005002">
    <property type="protein sequence ID" value="CAE6499953.1"/>
    <property type="molecule type" value="Genomic_DNA"/>
</dbReference>
<evidence type="ECO:0000313" key="6">
    <source>
        <dbReference type="EMBL" id="CAE6499953.1"/>
    </source>
</evidence>
<feature type="repeat" description="WD" evidence="3">
    <location>
        <begin position="962"/>
        <end position="1003"/>
    </location>
</feature>
<feature type="domain" description="NACHT" evidence="5">
    <location>
        <begin position="297"/>
        <end position="442"/>
    </location>
</feature>
<dbReference type="PROSITE" id="PS50294">
    <property type="entry name" value="WD_REPEATS_REGION"/>
    <property type="match status" value="6"/>
</dbReference>